<dbReference type="PANTHER" id="PTHR30146:SF145">
    <property type="entry name" value="RIBOSE OPERON REPRESSOR"/>
    <property type="match status" value="1"/>
</dbReference>
<protein>
    <submittedName>
        <fullName evidence="2">Autoinducer 2-binding protein LuxP</fullName>
    </submittedName>
</protein>
<evidence type="ECO:0000259" key="1">
    <source>
        <dbReference type="Pfam" id="PF13407"/>
    </source>
</evidence>
<feature type="domain" description="Periplasmic binding protein" evidence="1">
    <location>
        <begin position="86"/>
        <end position="345"/>
    </location>
</feature>
<dbReference type="GO" id="GO:0003700">
    <property type="term" value="F:DNA-binding transcription factor activity"/>
    <property type="evidence" value="ECO:0007669"/>
    <property type="project" value="TreeGrafter"/>
</dbReference>
<dbReference type="AlphaFoldDB" id="A0A562RW75"/>
<dbReference type="InterPro" id="IPR028082">
    <property type="entry name" value="Peripla_BP_I"/>
</dbReference>
<dbReference type="RefSeq" id="WP_144684084.1">
    <property type="nucleotide sequence ID" value="NZ_VLLC01000009.1"/>
</dbReference>
<sequence length="388" mass="44017">MAGYHRDKDCCFRPLLSAVWILSMLLPLLLLALPASADHVSGYWTMEAFMEKHPEQKDKNIFFSKRVESTAIPLPQSFHIPEPVRIGIIYPGFEASDYWKRNIRAFTLRLQELKVPYIVHVRLRYGNRAFVSQEDMHLIRDMLQTEPDYLILTLSSPEHQKILDRLLARSKPKIILQNITTPLHRWDTSRPFLYVGFDHVEGTRMLAEYGRHTHGSYVVLNPDEGYLSALRGDTYIHFHLRHGLEPVEIFFTGISRKKARLASLEAINRHPDLKKIYATTTDIALGAADALGEKGIKDQILLNGWGGGQAELDALKKGLLDVTVMRINDDSGVAMAEAIAMDIQGQGHYVPLIYSGRMQLVDTAMAQETLNEISRQAFRYSGLPGELP</sequence>
<evidence type="ECO:0000313" key="2">
    <source>
        <dbReference type="EMBL" id="TWI73083.1"/>
    </source>
</evidence>
<dbReference type="EMBL" id="VLLC01000009">
    <property type="protein sequence ID" value="TWI73083.1"/>
    <property type="molecule type" value="Genomic_DNA"/>
</dbReference>
<keyword evidence="3" id="KW-1185">Reference proteome</keyword>
<accession>A0A562RW75</accession>
<dbReference type="Gene3D" id="3.40.50.2300">
    <property type="match status" value="2"/>
</dbReference>
<dbReference type="InterPro" id="IPR025997">
    <property type="entry name" value="SBP_2_dom"/>
</dbReference>
<evidence type="ECO:0000313" key="3">
    <source>
        <dbReference type="Proteomes" id="UP000318307"/>
    </source>
</evidence>
<proteinExistence type="predicted"/>
<dbReference type="OrthoDB" id="9784024at2"/>
<reference evidence="2 3" key="1">
    <citation type="submission" date="2019-07" db="EMBL/GenBank/DDBJ databases">
        <title>Genome sequencing of 100 strains of the haloalkaliphilic chemolithoautotrophic sulfur-oxidizing bacterium Thioalkalivibrio.</title>
        <authorList>
            <person name="Muyzer G."/>
        </authorList>
    </citation>
    <scope>NUCLEOTIDE SEQUENCE [LARGE SCALE GENOMIC DNA]</scope>
    <source>
        <strain evidence="2 3">ASO4-4</strain>
    </source>
</reference>
<dbReference type="GO" id="GO:0000976">
    <property type="term" value="F:transcription cis-regulatory region binding"/>
    <property type="evidence" value="ECO:0007669"/>
    <property type="project" value="TreeGrafter"/>
</dbReference>
<dbReference type="SUPFAM" id="SSF53822">
    <property type="entry name" value="Periplasmic binding protein-like I"/>
    <property type="match status" value="1"/>
</dbReference>
<dbReference type="Proteomes" id="UP000318307">
    <property type="component" value="Unassembled WGS sequence"/>
</dbReference>
<gene>
    <name evidence="2" type="ORF">LZ24_01494</name>
</gene>
<dbReference type="Pfam" id="PF13407">
    <property type="entry name" value="Peripla_BP_4"/>
    <property type="match status" value="1"/>
</dbReference>
<dbReference type="PANTHER" id="PTHR30146">
    <property type="entry name" value="LACI-RELATED TRANSCRIPTIONAL REPRESSOR"/>
    <property type="match status" value="1"/>
</dbReference>
<name>A0A562RW75_9BACT</name>
<comment type="caution">
    <text evidence="2">The sequence shown here is derived from an EMBL/GenBank/DDBJ whole genome shotgun (WGS) entry which is preliminary data.</text>
</comment>
<organism evidence="2 3">
    <name type="scientific">Desulfobotulus alkaliphilus</name>
    <dbReference type="NCBI Taxonomy" id="622671"/>
    <lineage>
        <taxon>Bacteria</taxon>
        <taxon>Pseudomonadati</taxon>
        <taxon>Thermodesulfobacteriota</taxon>
        <taxon>Desulfobacteria</taxon>
        <taxon>Desulfobacterales</taxon>
        <taxon>Desulfobacteraceae</taxon>
        <taxon>Desulfobotulus</taxon>
    </lineage>
</organism>